<sequence length="320" mass="32864">MAAVPRCTTAAALLALLPALLVATGAGAQTCARRDAPYPAPQLGTGRPPPDVPTGTNAAADYPAVYEGTVGDSGWDGKPGTGELVLLSPSLATWSYTRNLHNGALYTSPAGFQGVFPLGMTHPPLFQYNYTVSEAPPAPPAAGEACNGSANALGGSSITAPSFVYGVDEGGCCGCRNMTSAATNVFDMTGGRIYARSTGSGNWAATSLRGYVNATTGEVVTAGPVFTGGSMGTNIRGRLFAMRRLASTAVTVAAPSAASRLAVHLKVTDGIYYAVELNGALISAWSRVSLSIKRSRSGRVIVLGDDHPTVERVTRRSHRG</sequence>
<proteinExistence type="predicted"/>
<keyword evidence="1" id="KW-0732">Signal</keyword>
<dbReference type="EMBL" id="KV920025">
    <property type="protein sequence ID" value="OSX68849.1"/>
    <property type="molecule type" value="Genomic_DNA"/>
</dbReference>
<reference evidence="2 3" key="1">
    <citation type="submission" date="2017-03" db="EMBL/GenBank/DDBJ databases">
        <title>WGS assembly of Porphyra umbilicalis.</title>
        <authorList>
            <person name="Brawley S.H."/>
            <person name="Blouin N.A."/>
            <person name="Ficko-Blean E."/>
            <person name="Wheeler G.L."/>
            <person name="Lohr M."/>
            <person name="Goodson H.V."/>
            <person name="Jenkins J.W."/>
            <person name="Blaby-Haas C.E."/>
            <person name="Helliwell K.E."/>
            <person name="Chan C."/>
            <person name="Marriage T."/>
            <person name="Bhattacharya D."/>
            <person name="Klein A.S."/>
            <person name="Badis Y."/>
            <person name="Brodie J."/>
            <person name="Cao Y."/>
            <person name="Collen J."/>
            <person name="Dittami S.M."/>
            <person name="Gachon C.M."/>
            <person name="Green B.R."/>
            <person name="Karpowicz S."/>
            <person name="Kim J.W."/>
            <person name="Kudahl U."/>
            <person name="Lin S."/>
            <person name="Michel G."/>
            <person name="Mittag M."/>
            <person name="Olson B.J."/>
            <person name="Pangilinan J."/>
            <person name="Peng Y."/>
            <person name="Qiu H."/>
            <person name="Shu S."/>
            <person name="Singer J.T."/>
            <person name="Smith A.G."/>
            <person name="Sprecher B.N."/>
            <person name="Wagner V."/>
            <person name="Wang W."/>
            <person name="Wang Z.-Y."/>
            <person name="Yan J."/>
            <person name="Yarish C."/>
            <person name="Zoeuner-Riek S."/>
            <person name="Zhuang Y."/>
            <person name="Zou Y."/>
            <person name="Lindquist E.A."/>
            <person name="Grimwood J."/>
            <person name="Barry K."/>
            <person name="Rokhsar D.S."/>
            <person name="Schmutz J."/>
            <person name="Stiller J.W."/>
            <person name="Grossman A.R."/>
            <person name="Prochnik S.E."/>
        </authorList>
    </citation>
    <scope>NUCLEOTIDE SEQUENCE [LARGE SCALE GENOMIC DNA]</scope>
    <source>
        <strain evidence="2">4086291</strain>
    </source>
</reference>
<dbReference type="AlphaFoldDB" id="A0A1X6NJQ4"/>
<name>A0A1X6NJQ4_PORUM</name>
<organism evidence="2 3">
    <name type="scientific">Porphyra umbilicalis</name>
    <name type="common">Purple laver</name>
    <name type="synonym">Red alga</name>
    <dbReference type="NCBI Taxonomy" id="2786"/>
    <lineage>
        <taxon>Eukaryota</taxon>
        <taxon>Rhodophyta</taxon>
        <taxon>Bangiophyceae</taxon>
        <taxon>Bangiales</taxon>
        <taxon>Bangiaceae</taxon>
        <taxon>Porphyra</taxon>
    </lineage>
</organism>
<keyword evidence="3" id="KW-1185">Reference proteome</keyword>
<protein>
    <submittedName>
        <fullName evidence="2">Uncharacterized protein</fullName>
    </submittedName>
</protein>
<evidence type="ECO:0000313" key="3">
    <source>
        <dbReference type="Proteomes" id="UP000218209"/>
    </source>
</evidence>
<evidence type="ECO:0000256" key="1">
    <source>
        <dbReference type="SAM" id="SignalP"/>
    </source>
</evidence>
<feature type="non-terminal residue" evidence="2">
    <location>
        <position position="320"/>
    </location>
</feature>
<feature type="signal peptide" evidence="1">
    <location>
        <begin position="1"/>
        <end position="28"/>
    </location>
</feature>
<feature type="chain" id="PRO_5012349342" evidence="1">
    <location>
        <begin position="29"/>
        <end position="320"/>
    </location>
</feature>
<dbReference type="Proteomes" id="UP000218209">
    <property type="component" value="Unassembled WGS sequence"/>
</dbReference>
<evidence type="ECO:0000313" key="2">
    <source>
        <dbReference type="EMBL" id="OSX68849.1"/>
    </source>
</evidence>
<gene>
    <name evidence="2" type="ORF">BU14_2176s0001</name>
</gene>
<accession>A0A1X6NJQ4</accession>